<dbReference type="PANTHER" id="PTHR35176:SF6">
    <property type="entry name" value="HEME OXYGENASE HI_0854-RELATED"/>
    <property type="match status" value="1"/>
</dbReference>
<dbReference type="PANTHER" id="PTHR35176">
    <property type="entry name" value="HEME OXYGENASE HI_0854-RELATED"/>
    <property type="match status" value="1"/>
</dbReference>
<evidence type="ECO:0000256" key="1">
    <source>
        <dbReference type="ARBA" id="ARBA00023002"/>
    </source>
</evidence>
<organism evidence="3 4">
    <name type="scientific">Nocardia cerradoensis</name>
    <dbReference type="NCBI Taxonomy" id="85688"/>
    <lineage>
        <taxon>Bacteria</taxon>
        <taxon>Bacillati</taxon>
        <taxon>Actinomycetota</taxon>
        <taxon>Actinomycetes</taxon>
        <taxon>Mycobacteriales</taxon>
        <taxon>Nocardiaceae</taxon>
        <taxon>Nocardia</taxon>
    </lineage>
</organism>
<comment type="caution">
    <text evidence="3">The sequence shown here is derived from an EMBL/GenBank/DDBJ whole genome shotgun (WGS) entry which is preliminary data.</text>
</comment>
<feature type="domain" description="Pyridoxamine 5'-phosphate oxidase N-terminal" evidence="2">
    <location>
        <begin position="27"/>
        <end position="114"/>
    </location>
</feature>
<accession>A0A231HAN7</accession>
<keyword evidence="1" id="KW-0560">Oxidoreductase</keyword>
<dbReference type="Pfam" id="PF01243">
    <property type="entry name" value="PNPOx_N"/>
    <property type="match status" value="1"/>
</dbReference>
<dbReference type="EMBL" id="NGAF01000003">
    <property type="protein sequence ID" value="OXR45930.1"/>
    <property type="molecule type" value="Genomic_DNA"/>
</dbReference>
<dbReference type="InterPro" id="IPR011576">
    <property type="entry name" value="Pyridox_Oxase_N"/>
</dbReference>
<name>A0A231HAN7_9NOCA</name>
<keyword evidence="4" id="KW-1185">Reference proteome</keyword>
<dbReference type="InterPro" id="IPR012349">
    <property type="entry name" value="Split_barrel_FMN-bd"/>
</dbReference>
<dbReference type="RefSeq" id="WP_094025168.1">
    <property type="nucleotide sequence ID" value="NZ_NGAF01000003.1"/>
</dbReference>
<evidence type="ECO:0000313" key="4">
    <source>
        <dbReference type="Proteomes" id="UP000215506"/>
    </source>
</evidence>
<dbReference type="GO" id="GO:0070967">
    <property type="term" value="F:coenzyme F420 binding"/>
    <property type="evidence" value="ECO:0007669"/>
    <property type="project" value="TreeGrafter"/>
</dbReference>
<dbReference type="Gene3D" id="2.30.110.10">
    <property type="entry name" value="Electron Transport, Fmn-binding Protein, Chain A"/>
    <property type="match status" value="1"/>
</dbReference>
<reference evidence="3 4" key="1">
    <citation type="submission" date="2017-07" db="EMBL/GenBank/DDBJ databases">
        <title>First draft Genome Sequence of Nocardia cerradoensis isolated from human infection.</title>
        <authorList>
            <person name="Carrasco G."/>
        </authorList>
    </citation>
    <scope>NUCLEOTIDE SEQUENCE [LARGE SCALE GENOMIC DNA]</scope>
    <source>
        <strain evidence="3 4">CNM20130759</strain>
    </source>
</reference>
<evidence type="ECO:0000313" key="3">
    <source>
        <dbReference type="EMBL" id="OXR45930.1"/>
    </source>
</evidence>
<dbReference type="AlphaFoldDB" id="A0A231HAN7"/>
<proteinExistence type="predicted"/>
<protein>
    <recommendedName>
        <fullName evidence="2">Pyridoxamine 5'-phosphate oxidase N-terminal domain-containing protein</fullName>
    </recommendedName>
</protein>
<sequence>MTRWSEFAGAAPRIAGIFLRRHAAAGNLCLLATTRRDGYPRISPLEPRLFEDHLWLVGMPGTRKFADLRRDPRFCLHTATVDPQVGDGDAKLWGVVREVPDAELQRRWAESLYADTGFDLRGQRLDPFFAADITGASAVEVGGGHMDVVIWKPDEGETVVRKH</sequence>
<dbReference type="InterPro" id="IPR052019">
    <property type="entry name" value="F420H2_bilvrd_red/Heme_oxyg"/>
</dbReference>
<dbReference type="Proteomes" id="UP000215506">
    <property type="component" value="Unassembled WGS sequence"/>
</dbReference>
<dbReference type="GO" id="GO:0005829">
    <property type="term" value="C:cytosol"/>
    <property type="evidence" value="ECO:0007669"/>
    <property type="project" value="TreeGrafter"/>
</dbReference>
<dbReference type="GO" id="GO:0016627">
    <property type="term" value="F:oxidoreductase activity, acting on the CH-CH group of donors"/>
    <property type="evidence" value="ECO:0007669"/>
    <property type="project" value="TreeGrafter"/>
</dbReference>
<evidence type="ECO:0000259" key="2">
    <source>
        <dbReference type="Pfam" id="PF01243"/>
    </source>
</evidence>
<gene>
    <name evidence="3" type="ORF">B7C42_02223</name>
</gene>
<dbReference type="SUPFAM" id="SSF50475">
    <property type="entry name" value="FMN-binding split barrel"/>
    <property type="match status" value="1"/>
</dbReference>